<keyword evidence="2 4" id="KW-0413">Isomerase</keyword>
<evidence type="ECO:0000313" key="4">
    <source>
        <dbReference type="EMBL" id="QOL19938.1"/>
    </source>
</evidence>
<dbReference type="Gene3D" id="3.40.1400.10">
    <property type="entry name" value="Sugar-phosphate isomerase, RpiB/LacA/LacB"/>
    <property type="match status" value="1"/>
</dbReference>
<dbReference type="NCBIfam" id="TIGR01120">
    <property type="entry name" value="rpiB"/>
    <property type="match status" value="1"/>
</dbReference>
<dbReference type="AlphaFoldDB" id="A0A7L9RU85"/>
<keyword evidence="5" id="KW-1185">Reference proteome</keyword>
<dbReference type="KEGG" id="pbal:CPBP_00710"/>
<dbReference type="Proteomes" id="UP000594001">
    <property type="component" value="Chromosome"/>
</dbReference>
<comment type="similarity">
    <text evidence="1">Belongs to the LacAB/RpiB family.</text>
</comment>
<dbReference type="PIRSF" id="PIRSF005384">
    <property type="entry name" value="RpiB_LacA_B"/>
    <property type="match status" value="1"/>
</dbReference>
<evidence type="ECO:0000256" key="3">
    <source>
        <dbReference type="PIRSR" id="PIRSR005384-1"/>
    </source>
</evidence>
<dbReference type="PANTHER" id="PTHR30345:SF0">
    <property type="entry name" value="DNA DAMAGE-REPAIR_TOLERATION PROTEIN DRT102"/>
    <property type="match status" value="1"/>
</dbReference>
<dbReference type="PANTHER" id="PTHR30345">
    <property type="entry name" value="RIBOSE-5-PHOSPHATE ISOMERASE B"/>
    <property type="match status" value="1"/>
</dbReference>
<dbReference type="EMBL" id="CP054719">
    <property type="protein sequence ID" value="QOL19938.1"/>
    <property type="molecule type" value="Genomic_DNA"/>
</dbReference>
<proteinExistence type="inferred from homology"/>
<feature type="active site" description="Proton donor" evidence="3">
    <location>
        <position position="98"/>
    </location>
</feature>
<dbReference type="GO" id="GO:0004751">
    <property type="term" value="F:ribose-5-phosphate isomerase activity"/>
    <property type="evidence" value="ECO:0007669"/>
    <property type="project" value="TreeGrafter"/>
</dbReference>
<name>A0A7L9RU85_9PROT</name>
<dbReference type="RefSeq" id="WP_350331494.1">
    <property type="nucleotide sequence ID" value="NZ_CP054719.1"/>
</dbReference>
<protein>
    <submittedName>
        <fullName evidence="4">Sugar phosphate isomerase YwlF</fullName>
        <ecNumber evidence="4">5.3.1.-</ecNumber>
    </submittedName>
</protein>
<sequence length="143" mass="15447">MTKIFIGSDHAGFELKSAIHGELLLEHSVTDCGTHSTDSVDYPTFAHEVATNVLSNDGAFGVLICATGIGMSIAANRHRGIRAALCRGMKDVKLARHHNDANVLVLGATNTSPDEAIEMIKAFITTTFDGGRHEKRINLLDQY</sequence>
<evidence type="ECO:0000313" key="5">
    <source>
        <dbReference type="Proteomes" id="UP000594001"/>
    </source>
</evidence>
<evidence type="ECO:0000256" key="1">
    <source>
        <dbReference type="ARBA" id="ARBA00008754"/>
    </source>
</evidence>
<dbReference type="InterPro" id="IPR004785">
    <property type="entry name" value="RpiB"/>
</dbReference>
<dbReference type="NCBIfam" id="NF004051">
    <property type="entry name" value="PRK05571.1"/>
    <property type="match status" value="1"/>
</dbReference>
<gene>
    <name evidence="4" type="primary">ywlF</name>
    <name evidence="4" type="ORF">CPBP_00710</name>
</gene>
<accession>A0A7L9RU85</accession>
<dbReference type="NCBIfam" id="TIGR00689">
    <property type="entry name" value="rpiB_lacA_lacB"/>
    <property type="match status" value="1"/>
</dbReference>
<reference evidence="4 5" key="1">
    <citation type="submission" date="2020-06" db="EMBL/GenBank/DDBJ databases">
        <title>The endosymbiont of the kinetoplastid Bodo saltans is a Paracaedibacter-like alpha-proteobacterium possessing a putative toxin-antitoxin system.</title>
        <authorList>
            <person name="Midha S."/>
            <person name="Rigden D.J."/>
            <person name="Siozios S."/>
            <person name="Hurst G.D.D."/>
            <person name="Jackson A.P."/>
        </authorList>
    </citation>
    <scope>NUCLEOTIDE SEQUENCE [LARGE SCALE GENOMIC DNA]</scope>
    <source>
        <strain evidence="4">Lake Konstanz</strain>
    </source>
</reference>
<dbReference type="InterPro" id="IPR036569">
    <property type="entry name" value="RpiB_LacA_LacB_sf"/>
</dbReference>
<dbReference type="Pfam" id="PF02502">
    <property type="entry name" value="LacAB_rpiB"/>
    <property type="match status" value="1"/>
</dbReference>
<organism evidence="4 5">
    <name type="scientific">Candidatus Bodocaedibacter vickermanii</name>
    <dbReference type="NCBI Taxonomy" id="2741701"/>
    <lineage>
        <taxon>Bacteria</taxon>
        <taxon>Pseudomonadati</taxon>
        <taxon>Pseudomonadota</taxon>
        <taxon>Alphaproteobacteria</taxon>
        <taxon>Holosporales</taxon>
        <taxon>Candidatus Paracaedibacteraceae</taxon>
        <taxon>Candidatus Bodocaedibacter</taxon>
    </lineage>
</organism>
<dbReference type="EC" id="5.3.1.-" evidence="4"/>
<dbReference type="SUPFAM" id="SSF89623">
    <property type="entry name" value="Ribose/Galactose isomerase RpiB/AlsB"/>
    <property type="match status" value="1"/>
</dbReference>
<dbReference type="InterPro" id="IPR003500">
    <property type="entry name" value="RpiB_LacA_LacB"/>
</dbReference>
<evidence type="ECO:0000256" key="2">
    <source>
        <dbReference type="ARBA" id="ARBA00023235"/>
    </source>
</evidence>
<feature type="active site" description="Proton acceptor" evidence="3">
    <location>
        <position position="65"/>
    </location>
</feature>
<dbReference type="GO" id="GO:0009052">
    <property type="term" value="P:pentose-phosphate shunt, non-oxidative branch"/>
    <property type="evidence" value="ECO:0007669"/>
    <property type="project" value="TreeGrafter"/>
</dbReference>
<dbReference type="GO" id="GO:0019316">
    <property type="term" value="P:D-allose catabolic process"/>
    <property type="evidence" value="ECO:0007669"/>
    <property type="project" value="TreeGrafter"/>
</dbReference>